<comment type="caution">
    <text evidence="1">The sequence shown here is derived from an EMBL/GenBank/DDBJ whole genome shotgun (WGS) entry which is preliminary data.</text>
</comment>
<protein>
    <submittedName>
        <fullName evidence="1">Uncharacterized protein</fullName>
    </submittedName>
</protein>
<keyword evidence="2" id="KW-1185">Reference proteome</keyword>
<organism evidence="1 2">
    <name type="scientific">Streptomyces naganishii JCM 4654</name>
    <dbReference type="NCBI Taxonomy" id="1306179"/>
    <lineage>
        <taxon>Bacteria</taxon>
        <taxon>Bacillati</taxon>
        <taxon>Actinomycetota</taxon>
        <taxon>Actinomycetes</taxon>
        <taxon>Kitasatosporales</taxon>
        <taxon>Streptomycetaceae</taxon>
        <taxon>Streptomyces</taxon>
    </lineage>
</organism>
<evidence type="ECO:0000313" key="1">
    <source>
        <dbReference type="EMBL" id="GHD91599.1"/>
    </source>
</evidence>
<accession>A0A919CWV7</accession>
<reference evidence="1" key="1">
    <citation type="journal article" date="2014" name="Int. J. Syst. Evol. Microbiol.">
        <title>Complete genome sequence of Corynebacterium casei LMG S-19264T (=DSM 44701T), isolated from a smear-ripened cheese.</title>
        <authorList>
            <consortium name="US DOE Joint Genome Institute (JGI-PGF)"/>
            <person name="Walter F."/>
            <person name="Albersmeier A."/>
            <person name="Kalinowski J."/>
            <person name="Ruckert C."/>
        </authorList>
    </citation>
    <scope>NUCLEOTIDE SEQUENCE</scope>
    <source>
        <strain evidence="1">JCM 4654</strain>
    </source>
</reference>
<dbReference type="Proteomes" id="UP000608955">
    <property type="component" value="Unassembled WGS sequence"/>
</dbReference>
<proteinExistence type="predicted"/>
<name>A0A919CWV7_9ACTN</name>
<reference evidence="1" key="2">
    <citation type="submission" date="2020-09" db="EMBL/GenBank/DDBJ databases">
        <authorList>
            <person name="Sun Q."/>
            <person name="Ohkuma M."/>
        </authorList>
    </citation>
    <scope>NUCLEOTIDE SEQUENCE</scope>
    <source>
        <strain evidence="1">JCM 4654</strain>
    </source>
</reference>
<gene>
    <name evidence="1" type="ORF">GCM10010508_41120</name>
</gene>
<dbReference type="AlphaFoldDB" id="A0A919CWV7"/>
<dbReference type="EMBL" id="BMVF01000010">
    <property type="protein sequence ID" value="GHD91599.1"/>
    <property type="molecule type" value="Genomic_DNA"/>
</dbReference>
<sequence length="81" mass="8399">MSCATAQKPYTTAEVRNPNDRTGSFGVQVTFLGRDGAELGHRYEVTKVAAKAAATLRVEADPGVLARLGHCEVAPTAAAVG</sequence>
<evidence type="ECO:0000313" key="2">
    <source>
        <dbReference type="Proteomes" id="UP000608955"/>
    </source>
</evidence>